<evidence type="ECO:0000313" key="4">
    <source>
        <dbReference type="EMBL" id="HIQ81407.1"/>
    </source>
</evidence>
<dbReference type="Pfam" id="PF07228">
    <property type="entry name" value="SpoIIE"/>
    <property type="match status" value="1"/>
</dbReference>
<dbReference type="GO" id="GO:0016791">
    <property type="term" value="F:phosphatase activity"/>
    <property type="evidence" value="ECO:0007669"/>
    <property type="project" value="TreeGrafter"/>
</dbReference>
<reference evidence="4" key="2">
    <citation type="journal article" date="2021" name="PeerJ">
        <title>Extensive microbial diversity within the chicken gut microbiome revealed by metagenomics and culture.</title>
        <authorList>
            <person name="Gilroy R."/>
            <person name="Ravi A."/>
            <person name="Getino M."/>
            <person name="Pursley I."/>
            <person name="Horton D.L."/>
            <person name="Alikhan N.F."/>
            <person name="Baker D."/>
            <person name="Gharbi K."/>
            <person name="Hall N."/>
            <person name="Watson M."/>
            <person name="Adriaenssens E.M."/>
            <person name="Foster-Nyarko E."/>
            <person name="Jarju S."/>
            <person name="Secka A."/>
            <person name="Antonio M."/>
            <person name="Oren A."/>
            <person name="Chaudhuri R.R."/>
            <person name="La Ragione R."/>
            <person name="Hildebrand F."/>
            <person name="Pallen M.J."/>
        </authorList>
    </citation>
    <scope>NUCLEOTIDE SEQUENCE</scope>
    <source>
        <strain evidence="4">ChiSjej1B19-3389</strain>
    </source>
</reference>
<dbReference type="InterPro" id="IPR001932">
    <property type="entry name" value="PPM-type_phosphatase-like_dom"/>
</dbReference>
<evidence type="ECO:0000259" key="3">
    <source>
        <dbReference type="SMART" id="SM00331"/>
    </source>
</evidence>
<keyword evidence="2" id="KW-0472">Membrane</keyword>
<dbReference type="SMART" id="SM00331">
    <property type="entry name" value="PP2C_SIG"/>
    <property type="match status" value="1"/>
</dbReference>
<dbReference type="InterPro" id="IPR036457">
    <property type="entry name" value="PPM-type-like_dom_sf"/>
</dbReference>
<feature type="transmembrane region" description="Helical" evidence="2">
    <location>
        <begin position="47"/>
        <end position="70"/>
    </location>
</feature>
<name>A0A9D0ZJN7_9FIRM</name>
<dbReference type="Proteomes" id="UP000886787">
    <property type="component" value="Unassembled WGS sequence"/>
</dbReference>
<feature type="transmembrane region" description="Helical" evidence="2">
    <location>
        <begin position="15"/>
        <end position="35"/>
    </location>
</feature>
<feature type="transmembrane region" description="Helical" evidence="2">
    <location>
        <begin position="90"/>
        <end position="110"/>
    </location>
</feature>
<keyword evidence="2" id="KW-0812">Transmembrane</keyword>
<dbReference type="Gene3D" id="3.60.40.10">
    <property type="entry name" value="PPM-type phosphatase domain"/>
    <property type="match status" value="1"/>
</dbReference>
<gene>
    <name evidence="4" type="ORF">IAD32_09055</name>
</gene>
<organism evidence="4 5">
    <name type="scientific">Candidatus Scatavimonas merdigallinarum</name>
    <dbReference type="NCBI Taxonomy" id="2840914"/>
    <lineage>
        <taxon>Bacteria</taxon>
        <taxon>Bacillati</taxon>
        <taxon>Bacillota</taxon>
        <taxon>Clostridia</taxon>
        <taxon>Eubacteriales</taxon>
        <taxon>Oscillospiraceae</taxon>
        <taxon>Oscillospiraceae incertae sedis</taxon>
        <taxon>Candidatus Scatavimonas</taxon>
    </lineage>
</organism>
<reference evidence="4" key="1">
    <citation type="submission" date="2020-10" db="EMBL/GenBank/DDBJ databases">
        <authorList>
            <person name="Gilroy R."/>
        </authorList>
    </citation>
    <scope>NUCLEOTIDE SEQUENCE</scope>
    <source>
        <strain evidence="4">ChiSjej1B19-3389</strain>
    </source>
</reference>
<dbReference type="PANTHER" id="PTHR43156">
    <property type="entry name" value="STAGE II SPORULATION PROTEIN E-RELATED"/>
    <property type="match status" value="1"/>
</dbReference>
<proteinExistence type="predicted"/>
<dbReference type="SUPFAM" id="SSF81606">
    <property type="entry name" value="PP2C-like"/>
    <property type="match status" value="1"/>
</dbReference>
<dbReference type="EMBL" id="DVFW01000048">
    <property type="protein sequence ID" value="HIQ81407.1"/>
    <property type="molecule type" value="Genomic_DNA"/>
</dbReference>
<keyword evidence="2" id="KW-1133">Transmembrane helix</keyword>
<dbReference type="InterPro" id="IPR052016">
    <property type="entry name" value="Bact_Sigma-Reg"/>
</dbReference>
<feature type="domain" description="PPM-type phosphatase" evidence="3">
    <location>
        <begin position="215"/>
        <end position="432"/>
    </location>
</feature>
<evidence type="ECO:0000256" key="2">
    <source>
        <dbReference type="SAM" id="Phobius"/>
    </source>
</evidence>
<feature type="transmembrane region" description="Helical" evidence="2">
    <location>
        <begin position="152"/>
        <end position="170"/>
    </location>
</feature>
<sequence>MWALNIFGFFIVDKLLMNLAMPTGVLLFLLPSLLVRVWKRRQWMLKYVIMGCFLLGIGTLSSTLTIQLVLAWACPVIVSCHYYSPRFTHFTLAGVLLCMLCAVYIGLYYGVWDANMMRSSEVLEGITMRAAFISDAIAAGDNLLLRVFNFYYIPRAAILVVVYLIGITLSKRTHNLLRRQEADNREKQRIGAELHVATQIQASMLPCIFPAFPERKEFDIYAAMNPAREVGGDFYDFFLTDADHLALVMADVSGKGIPAALFMVIAKTLLKNAAQSGLSPRAVLETVNNQLCENNEAEMFVTVWLGIYEISTGRLKVANAGHEFPAIKRANGEFALYKEKSGFVLAGMENARYREYNLELHKGDVLFIYTDGVAEATDAANTLYGTGRMLAALNRASDGTPKELLHAVKDDVDRFVGEAPQFDDITMLALQIKG</sequence>
<dbReference type="PANTHER" id="PTHR43156:SF2">
    <property type="entry name" value="STAGE II SPORULATION PROTEIN E"/>
    <property type="match status" value="1"/>
</dbReference>
<keyword evidence="1" id="KW-0378">Hydrolase</keyword>
<evidence type="ECO:0000313" key="5">
    <source>
        <dbReference type="Proteomes" id="UP000886787"/>
    </source>
</evidence>
<comment type="caution">
    <text evidence="4">The sequence shown here is derived from an EMBL/GenBank/DDBJ whole genome shotgun (WGS) entry which is preliminary data.</text>
</comment>
<protein>
    <submittedName>
        <fullName evidence="4">PP2C family protein-serine/threonine phosphatase</fullName>
    </submittedName>
</protein>
<evidence type="ECO:0000256" key="1">
    <source>
        <dbReference type="ARBA" id="ARBA00022801"/>
    </source>
</evidence>
<accession>A0A9D0ZJN7</accession>
<dbReference type="AlphaFoldDB" id="A0A9D0ZJN7"/>